<dbReference type="InterPro" id="IPR036291">
    <property type="entry name" value="NAD(P)-bd_dom_sf"/>
</dbReference>
<dbReference type="AlphaFoldDB" id="E6TTH8"/>
<dbReference type="RefSeq" id="WP_013487952.1">
    <property type="nucleotide sequence ID" value="NC_014829.1"/>
</dbReference>
<keyword evidence="2 4" id="KW-0560">Oxidoreductase</keyword>
<dbReference type="PROSITE" id="PS00671">
    <property type="entry name" value="D_2_HYDROXYACID_DH_3"/>
    <property type="match status" value="1"/>
</dbReference>
<keyword evidence="3" id="KW-0520">NAD</keyword>
<dbReference type="HOGENOM" id="CLU_019796_1_2_9"/>
<dbReference type="PANTHER" id="PTHR42789:SF1">
    <property type="entry name" value="D-ISOMER SPECIFIC 2-HYDROXYACID DEHYDROGENASE FAMILY PROTEIN (AFU_ORTHOLOGUE AFUA_6G10090)"/>
    <property type="match status" value="1"/>
</dbReference>
<dbReference type="STRING" id="649639.Bcell_1349"/>
<feature type="domain" description="D-isomer specific 2-hydroxyacid dehydrogenase catalytic" evidence="5">
    <location>
        <begin position="5"/>
        <end position="320"/>
    </location>
</feature>
<dbReference type="CDD" id="cd05301">
    <property type="entry name" value="GDH"/>
    <property type="match status" value="1"/>
</dbReference>
<evidence type="ECO:0000256" key="4">
    <source>
        <dbReference type="RuleBase" id="RU003719"/>
    </source>
</evidence>
<dbReference type="GO" id="GO:0047964">
    <property type="term" value="F:glyoxylate reductase (NADH) activity"/>
    <property type="evidence" value="ECO:0007669"/>
    <property type="project" value="UniProtKB-EC"/>
</dbReference>
<dbReference type="EMBL" id="CP002394">
    <property type="protein sequence ID" value="ADU29614.1"/>
    <property type="molecule type" value="Genomic_DNA"/>
</dbReference>
<evidence type="ECO:0000256" key="3">
    <source>
        <dbReference type="ARBA" id="ARBA00023027"/>
    </source>
</evidence>
<dbReference type="Proteomes" id="UP000001401">
    <property type="component" value="Chromosome"/>
</dbReference>
<evidence type="ECO:0000259" key="5">
    <source>
        <dbReference type="Pfam" id="PF00389"/>
    </source>
</evidence>
<dbReference type="InterPro" id="IPR006139">
    <property type="entry name" value="D-isomer_2_OHA_DH_cat_dom"/>
</dbReference>
<dbReference type="Pfam" id="PF02826">
    <property type="entry name" value="2-Hacid_dh_C"/>
    <property type="match status" value="1"/>
</dbReference>
<dbReference type="SUPFAM" id="SSF52283">
    <property type="entry name" value="Formate/glycerate dehydrogenase catalytic domain-like"/>
    <property type="match status" value="1"/>
</dbReference>
<dbReference type="FunFam" id="3.40.50.720:FF:000462">
    <property type="entry name" value="Glyoxylate reductase (NADP+)"/>
    <property type="match status" value="1"/>
</dbReference>
<dbReference type="eggNOG" id="COG1052">
    <property type="taxonomic scope" value="Bacteria"/>
</dbReference>
<protein>
    <submittedName>
        <fullName evidence="7">Glyoxylate reductase</fullName>
        <ecNumber evidence="7">1.1.1.26</ecNumber>
    </submittedName>
</protein>
<dbReference type="InterPro" id="IPR029753">
    <property type="entry name" value="D-isomer_DH_CS"/>
</dbReference>
<evidence type="ECO:0000259" key="6">
    <source>
        <dbReference type="Pfam" id="PF02826"/>
    </source>
</evidence>
<dbReference type="InterPro" id="IPR050857">
    <property type="entry name" value="D-2-hydroxyacid_DH"/>
</dbReference>
<organism evidence="7 8">
    <name type="scientific">Evansella cellulosilytica (strain ATCC 21833 / DSM 2522 / FERM P-1141 / JCM 9156 / N-4)</name>
    <name type="common">Bacillus cellulosilyticus</name>
    <dbReference type="NCBI Taxonomy" id="649639"/>
    <lineage>
        <taxon>Bacteria</taxon>
        <taxon>Bacillati</taxon>
        <taxon>Bacillota</taxon>
        <taxon>Bacilli</taxon>
        <taxon>Bacillales</taxon>
        <taxon>Bacillaceae</taxon>
        <taxon>Evansella</taxon>
    </lineage>
</organism>
<evidence type="ECO:0000256" key="1">
    <source>
        <dbReference type="ARBA" id="ARBA00005854"/>
    </source>
</evidence>
<proteinExistence type="inferred from homology"/>
<dbReference type="KEGG" id="bco:Bcell_1349"/>
<dbReference type="OrthoDB" id="9805416at2"/>
<evidence type="ECO:0000256" key="2">
    <source>
        <dbReference type="ARBA" id="ARBA00023002"/>
    </source>
</evidence>
<dbReference type="Pfam" id="PF00389">
    <property type="entry name" value="2-Hacid_dh"/>
    <property type="match status" value="1"/>
</dbReference>
<accession>E6TTH8</accession>
<evidence type="ECO:0000313" key="8">
    <source>
        <dbReference type="Proteomes" id="UP000001401"/>
    </source>
</evidence>
<dbReference type="GO" id="GO:0051287">
    <property type="term" value="F:NAD binding"/>
    <property type="evidence" value="ECO:0007669"/>
    <property type="project" value="InterPro"/>
</dbReference>
<name>E6TTH8_EVAC2</name>
<gene>
    <name evidence="7" type="ordered locus">Bcell_1349</name>
</gene>
<reference evidence="7" key="1">
    <citation type="submission" date="2010-12" db="EMBL/GenBank/DDBJ databases">
        <title>Complete sequence of Bacillus cellulosilyticus DSM 2522.</title>
        <authorList>
            <consortium name="US DOE Joint Genome Institute"/>
            <person name="Lucas S."/>
            <person name="Copeland A."/>
            <person name="Lapidus A."/>
            <person name="Cheng J.-F."/>
            <person name="Bruce D."/>
            <person name="Goodwin L."/>
            <person name="Pitluck S."/>
            <person name="Chertkov O."/>
            <person name="Detter J.C."/>
            <person name="Han C."/>
            <person name="Tapia R."/>
            <person name="Land M."/>
            <person name="Hauser L."/>
            <person name="Jeffries C."/>
            <person name="Kyrpides N."/>
            <person name="Ivanova N."/>
            <person name="Mikhailova N."/>
            <person name="Brumm P."/>
            <person name="Mead D."/>
            <person name="Woyke T."/>
        </authorList>
    </citation>
    <scope>NUCLEOTIDE SEQUENCE [LARGE SCALE GENOMIC DNA]</scope>
    <source>
        <strain evidence="7">DSM 2522</strain>
    </source>
</reference>
<evidence type="ECO:0000313" key="7">
    <source>
        <dbReference type="EMBL" id="ADU29614.1"/>
    </source>
</evidence>
<dbReference type="EC" id="1.1.1.26" evidence="7"/>
<comment type="similarity">
    <text evidence="1 4">Belongs to the D-isomer specific 2-hydroxyacid dehydrogenase family.</text>
</comment>
<dbReference type="InterPro" id="IPR006140">
    <property type="entry name" value="D-isomer_DH_NAD-bd"/>
</dbReference>
<dbReference type="SUPFAM" id="SSF51735">
    <property type="entry name" value="NAD(P)-binding Rossmann-fold domains"/>
    <property type="match status" value="1"/>
</dbReference>
<dbReference type="Gene3D" id="3.40.50.720">
    <property type="entry name" value="NAD(P)-binding Rossmann-like Domain"/>
    <property type="match status" value="2"/>
</dbReference>
<keyword evidence="8" id="KW-1185">Reference proteome</keyword>
<sequence>MKPKIFVTRKLRDEVVSKLRDQCEVFMWEEEDIPVPREVLLKEIEDVDGLYCLLTETIDKELLNKGKNLKVVSNMAVGFNNIDVNYATELGVAVTNTPGVLTETTADFTFSLLMTTARRIVEAEAFLKEGTWRTWSPMLLTGQDIYGSTLGIIGLGRIGEALARRAVGFNMKVIYANPKRRSDLDEELGLEHVELEILLKSADFVSLLTPYTPETENLISYDEINLMKENAILINTSRGGIVNEEALFDALKQKKIWGAGLDVFQQEPVSLDHPLLSLPNVVATPHIASASINTRLKMAHLAAENLIEVLNNNNPKHLVNPEYTNNR</sequence>
<feature type="domain" description="D-isomer specific 2-hydroxyacid dehydrogenase NAD-binding" evidence="6">
    <location>
        <begin position="111"/>
        <end position="288"/>
    </location>
</feature>
<dbReference type="PANTHER" id="PTHR42789">
    <property type="entry name" value="D-ISOMER SPECIFIC 2-HYDROXYACID DEHYDROGENASE FAMILY PROTEIN (AFU_ORTHOLOGUE AFUA_6G10090)"/>
    <property type="match status" value="1"/>
</dbReference>